<evidence type="ECO:0000313" key="2">
    <source>
        <dbReference type="Proteomes" id="UP000626844"/>
    </source>
</evidence>
<protein>
    <submittedName>
        <fullName evidence="1">Uncharacterized protein</fullName>
    </submittedName>
</protein>
<comment type="caution">
    <text evidence="1">The sequence shown here is derived from an EMBL/GenBank/DDBJ whole genome shotgun (WGS) entry which is preliminary data.</text>
</comment>
<keyword evidence="2" id="KW-1185">Reference proteome</keyword>
<gene>
    <name evidence="1" type="ORF">IC621_06030</name>
</gene>
<sequence length="83" mass="9674">MKKRKKMKGDFGSCSVYCKHCEKEFSIEWRTIFDIQEITHGNVGFHTNDVYISCPTCDRVVENEDITPESDRIVQIKDGELPF</sequence>
<reference evidence="1" key="1">
    <citation type="submission" date="2020-09" db="EMBL/GenBank/DDBJ databases">
        <title>A novel bacterium of genus Bacillus, isolated from South China Sea.</title>
        <authorList>
            <person name="Huang H."/>
            <person name="Mo K."/>
            <person name="Hu Y."/>
        </authorList>
    </citation>
    <scope>NUCLEOTIDE SEQUENCE</scope>
    <source>
        <strain evidence="1">IB182487</strain>
    </source>
</reference>
<dbReference type="Proteomes" id="UP000626844">
    <property type="component" value="Unassembled WGS sequence"/>
</dbReference>
<proteinExistence type="predicted"/>
<dbReference type="RefSeq" id="WP_191156917.1">
    <property type="nucleotide sequence ID" value="NZ_JACXAI010000005.1"/>
</dbReference>
<name>A0A926NFC8_9BACI</name>
<organism evidence="1 2">
    <name type="scientific">Metabacillus arenae</name>
    <dbReference type="NCBI Taxonomy" id="2771434"/>
    <lineage>
        <taxon>Bacteria</taxon>
        <taxon>Bacillati</taxon>
        <taxon>Bacillota</taxon>
        <taxon>Bacilli</taxon>
        <taxon>Bacillales</taxon>
        <taxon>Bacillaceae</taxon>
        <taxon>Metabacillus</taxon>
    </lineage>
</organism>
<dbReference type="AlphaFoldDB" id="A0A926NFC8"/>
<accession>A0A926NFC8</accession>
<dbReference type="EMBL" id="JACXAI010000005">
    <property type="protein sequence ID" value="MBD1379785.1"/>
    <property type="molecule type" value="Genomic_DNA"/>
</dbReference>
<evidence type="ECO:0000313" key="1">
    <source>
        <dbReference type="EMBL" id="MBD1379785.1"/>
    </source>
</evidence>